<dbReference type="GO" id="GO:0003910">
    <property type="term" value="F:DNA ligase (ATP) activity"/>
    <property type="evidence" value="ECO:0007669"/>
    <property type="project" value="InterPro"/>
</dbReference>
<evidence type="ECO:0000313" key="9">
    <source>
        <dbReference type="EMBL" id="XAI69653.1"/>
    </source>
</evidence>
<dbReference type="InterPro" id="IPR016059">
    <property type="entry name" value="DNA_ligase_ATP-dep_CS"/>
</dbReference>
<evidence type="ECO:0000256" key="4">
    <source>
        <dbReference type="ARBA" id="ARBA00022598"/>
    </source>
</evidence>
<organism evidence="9">
    <name type="scientific">Pseudomonas phage Pyxpy02</name>
    <dbReference type="NCBI Taxonomy" id="3138547"/>
    <lineage>
        <taxon>Viruses</taxon>
    </lineage>
</organism>
<dbReference type="SUPFAM" id="SSF56091">
    <property type="entry name" value="DNA ligase/mRNA capping enzyme, catalytic domain"/>
    <property type="match status" value="1"/>
</dbReference>
<dbReference type="InterPro" id="IPR012310">
    <property type="entry name" value="DNA_ligase_ATP-dep_cent"/>
</dbReference>
<evidence type="ECO:0000256" key="3">
    <source>
        <dbReference type="ARBA" id="ARBA00013308"/>
    </source>
</evidence>
<dbReference type="PANTHER" id="PTHR47810:SF1">
    <property type="entry name" value="DNA LIGASE B"/>
    <property type="match status" value="1"/>
</dbReference>
<comment type="similarity">
    <text evidence="2">Belongs to the ATP-dependent DNA ligase family.</text>
</comment>
<gene>
    <name evidence="9" type="ORF">Pyxpy02_00170</name>
</gene>
<evidence type="ECO:0000256" key="1">
    <source>
        <dbReference type="ARBA" id="ARBA00001968"/>
    </source>
</evidence>
<name>A0AAU6VZG3_9VIRU</name>
<dbReference type="GO" id="GO:0006281">
    <property type="term" value="P:DNA repair"/>
    <property type="evidence" value="ECO:0007669"/>
    <property type="project" value="UniProtKB-KW"/>
</dbReference>
<keyword evidence="7" id="KW-0234">DNA repair</keyword>
<evidence type="ECO:0000256" key="5">
    <source>
        <dbReference type="ARBA" id="ARBA00022705"/>
    </source>
</evidence>
<dbReference type="InterPro" id="IPR012340">
    <property type="entry name" value="NA-bd_OB-fold"/>
</dbReference>
<proteinExistence type="inferred from homology"/>
<evidence type="ECO:0000256" key="2">
    <source>
        <dbReference type="ARBA" id="ARBA00007572"/>
    </source>
</evidence>
<dbReference type="GO" id="GO:0005524">
    <property type="term" value="F:ATP binding"/>
    <property type="evidence" value="ECO:0007669"/>
    <property type="project" value="InterPro"/>
</dbReference>
<dbReference type="PROSITE" id="PS00333">
    <property type="entry name" value="DNA_LIGASE_A2"/>
    <property type="match status" value="1"/>
</dbReference>
<dbReference type="SUPFAM" id="SSF50249">
    <property type="entry name" value="Nucleic acid-binding proteins"/>
    <property type="match status" value="1"/>
</dbReference>
<dbReference type="GO" id="GO:0006310">
    <property type="term" value="P:DNA recombination"/>
    <property type="evidence" value="ECO:0007669"/>
    <property type="project" value="InterPro"/>
</dbReference>
<evidence type="ECO:0000259" key="8">
    <source>
        <dbReference type="Pfam" id="PF01068"/>
    </source>
</evidence>
<evidence type="ECO:0000256" key="6">
    <source>
        <dbReference type="ARBA" id="ARBA00022763"/>
    </source>
</evidence>
<accession>A0AAU6VZG3</accession>
<protein>
    <recommendedName>
        <fullName evidence="3">DNA ligase</fullName>
    </recommendedName>
</protein>
<keyword evidence="4 9" id="KW-0436">Ligase</keyword>
<feature type="domain" description="ATP-dependent DNA ligase family profile" evidence="8">
    <location>
        <begin position="109"/>
        <end position="316"/>
    </location>
</feature>
<reference evidence="9" key="1">
    <citation type="journal article" date="2024" name="J. Gen. Virol.">
        <title>Novel phages of Pseudomonas syringae unveil numerous potential auxiliary metabolic genes.</title>
        <authorList>
            <person name="Feltin C."/>
            <person name="Garneau J.R."/>
            <person name="Morris C.E."/>
            <person name="Berard A."/>
            <person name="Torres-Barcelo C."/>
        </authorList>
    </citation>
    <scope>NUCLEOTIDE SEQUENCE</scope>
</reference>
<dbReference type="Gene3D" id="3.30.470.30">
    <property type="entry name" value="DNA ligase/mRNA capping enzyme"/>
    <property type="match status" value="1"/>
</dbReference>
<keyword evidence="5" id="KW-0235">DNA replication</keyword>
<dbReference type="Pfam" id="PF01068">
    <property type="entry name" value="DNA_ligase_A_M"/>
    <property type="match status" value="1"/>
</dbReference>
<keyword evidence="6" id="KW-0227">DNA damage</keyword>
<dbReference type="InterPro" id="IPR050326">
    <property type="entry name" value="NAD_dep_DNA_ligaseB"/>
</dbReference>
<dbReference type="EMBL" id="PP179311">
    <property type="protein sequence ID" value="XAI69653.1"/>
    <property type="molecule type" value="Genomic_DNA"/>
</dbReference>
<comment type="cofactor">
    <cofactor evidence="1">
        <name>a divalent metal cation</name>
        <dbReference type="ChEBI" id="CHEBI:60240"/>
    </cofactor>
</comment>
<evidence type="ECO:0000256" key="7">
    <source>
        <dbReference type="ARBA" id="ARBA00023204"/>
    </source>
</evidence>
<sequence>MIDKTLYGKDKKGGFKTWRVYTLPVFGGDYGTDGAKLVIEHGKEGGKLTKKEEDFDSGKQGRNALQQADFEAESRINEQLQSQYRFTKEELENLDILAMLAADYTKQGHRVEYPCYGSVKYDGVRALAKKRNGVVTLESRKSLLFNLPHLIEILTIHMEDGDIWDGEIYKHGEELQDILSAIKRTDTQTAIDKAVKKTEKARYATPYDEAKHKEVSAELAEAVHIHELRPQLQFHIFDVVSDKKFVDRVKDLDSLCGIPVVSPHIQITEYFYIADEEDMKTKHKVAVGLGYEGIMLRNFKGLYESGKRSADLQKYKTFFDSEFLILDVVPNKDDGSAYLVKNDLNELTFTVTLGSMSDRAKALENKELYKQKSITVKYQTRYKGTLLPQFPTGVAIRDYE</sequence>
<dbReference type="Gene3D" id="3.30.1490.70">
    <property type="match status" value="1"/>
</dbReference>
<dbReference type="GO" id="GO:0006260">
    <property type="term" value="P:DNA replication"/>
    <property type="evidence" value="ECO:0007669"/>
    <property type="project" value="UniProtKB-KW"/>
</dbReference>
<dbReference type="PANTHER" id="PTHR47810">
    <property type="entry name" value="DNA LIGASE"/>
    <property type="match status" value="1"/>
</dbReference>